<dbReference type="RefSeq" id="WP_126994272.1">
    <property type="nucleotide sequence ID" value="NZ_CP173190.1"/>
</dbReference>
<keyword evidence="3" id="KW-1185">Reference proteome</keyword>
<organism evidence="2 3">
    <name type="scientific">Azospirillum doebereinerae</name>
    <dbReference type="NCBI Taxonomy" id="92933"/>
    <lineage>
        <taxon>Bacteria</taxon>
        <taxon>Pseudomonadati</taxon>
        <taxon>Pseudomonadota</taxon>
        <taxon>Alphaproteobacteria</taxon>
        <taxon>Rhodospirillales</taxon>
        <taxon>Azospirillaceae</taxon>
        <taxon>Azospirillum</taxon>
    </lineage>
</organism>
<name>A0A433JFE3_9PROT</name>
<dbReference type="EMBL" id="RZIJ01000001">
    <property type="protein sequence ID" value="RUQ75886.1"/>
    <property type="molecule type" value="Genomic_DNA"/>
</dbReference>
<evidence type="ECO:0000313" key="2">
    <source>
        <dbReference type="EMBL" id="RUQ75886.1"/>
    </source>
</evidence>
<accession>A0A433JFE3</accession>
<dbReference type="Proteomes" id="UP000280346">
    <property type="component" value="Unassembled WGS sequence"/>
</dbReference>
<evidence type="ECO:0000313" key="3">
    <source>
        <dbReference type="Proteomes" id="UP000280346"/>
    </source>
</evidence>
<dbReference type="OrthoDB" id="8161726at2"/>
<dbReference type="Gene3D" id="3.30.110.70">
    <property type="entry name" value="Hypothetical protein apc22750. Chain B"/>
    <property type="match status" value="1"/>
</dbReference>
<evidence type="ECO:0000256" key="1">
    <source>
        <dbReference type="SAM" id="SignalP"/>
    </source>
</evidence>
<keyword evidence="1" id="KW-0732">Signal</keyword>
<comment type="caution">
    <text evidence="2">The sequence shown here is derived from an EMBL/GenBank/DDBJ whole genome shotgun (WGS) entry which is preliminary data.</text>
</comment>
<feature type="chain" id="PRO_5018995246" evidence="1">
    <location>
        <begin position="26"/>
        <end position="150"/>
    </location>
</feature>
<reference evidence="2 3" key="1">
    <citation type="submission" date="2018-12" db="EMBL/GenBank/DDBJ databases">
        <authorList>
            <person name="Yang Y."/>
        </authorList>
    </citation>
    <scope>NUCLEOTIDE SEQUENCE [LARGE SCALE GENOMIC DNA]</scope>
    <source>
        <strain evidence="2 3">GSF71</strain>
    </source>
</reference>
<sequence>MTRFQTIALSATLLTGLCAAVPALARDEHKLFGIQDALTTPEALERLDKGVKLYFGKQKTPKVVKTIGEWKTNKKTNAVGKSDQKACEWVFLSAVIALQERARQEGGNAVVNIKSNYKNVEQSSDTEYTCGAGSIMAGVALVGTVVTLGK</sequence>
<dbReference type="AlphaFoldDB" id="A0A433JFE3"/>
<proteinExistence type="predicted"/>
<gene>
    <name evidence="2" type="ORF">EJ913_01875</name>
</gene>
<feature type="signal peptide" evidence="1">
    <location>
        <begin position="1"/>
        <end position="25"/>
    </location>
</feature>
<protein>
    <submittedName>
        <fullName evidence="2">Excinuclease ABC subunit A</fullName>
    </submittedName>
</protein>